<comment type="caution">
    <text evidence="1">The sequence shown here is derived from an EMBL/GenBank/DDBJ whole genome shotgun (WGS) entry which is preliminary data.</text>
</comment>
<name>A0ACB8UT13_9EURO</name>
<reference evidence="1" key="1">
    <citation type="journal article" date="2022" name="bioRxiv">
        <title>Population genetic analysis of Ophidiomyces ophidiicola, the causative agent of snake fungal disease, indicates recent introductions to the USA.</title>
        <authorList>
            <person name="Ladner J.T."/>
            <person name="Palmer J.M."/>
            <person name="Ettinger C.L."/>
            <person name="Stajich J.E."/>
            <person name="Farrell T.M."/>
            <person name="Glorioso B.M."/>
            <person name="Lawson B."/>
            <person name="Price S.J."/>
            <person name="Stengle A.G."/>
            <person name="Grear D.A."/>
            <person name="Lorch J.M."/>
        </authorList>
    </citation>
    <scope>NUCLEOTIDE SEQUENCE</scope>
    <source>
        <strain evidence="1">NWHC 24266-5</strain>
    </source>
</reference>
<protein>
    <submittedName>
        <fullName evidence="1">Uncharacterized protein</fullName>
    </submittedName>
</protein>
<gene>
    <name evidence="1" type="ORF">LOY88_004588</name>
</gene>
<organism evidence="1">
    <name type="scientific">Ophidiomyces ophidiicola</name>
    <dbReference type="NCBI Taxonomy" id="1387563"/>
    <lineage>
        <taxon>Eukaryota</taxon>
        <taxon>Fungi</taxon>
        <taxon>Dikarya</taxon>
        <taxon>Ascomycota</taxon>
        <taxon>Pezizomycotina</taxon>
        <taxon>Eurotiomycetes</taxon>
        <taxon>Eurotiomycetidae</taxon>
        <taxon>Onygenales</taxon>
        <taxon>Onygenaceae</taxon>
        <taxon>Ophidiomyces</taxon>
    </lineage>
</organism>
<sequence>MSLDSSPPRILSQSSSTTESQAPPPSSSFHAESTDGETRLVEMKSIPWDDHGPNKLTIKLALWWIHMLAAAPNSSITLEETYPSLVYQHVPRGPSTPQRNRREGHNSSPLSSPMSVETPAHLRNIDLDIDQLAEPLRWDENSFQFRYITKSGVRGSFRQGASLFSTRMSANFWVELGDEGDAVLILDWRSAIGGPEVEDGRRHGGHGRQHRRH</sequence>
<proteinExistence type="predicted"/>
<evidence type="ECO:0000313" key="1">
    <source>
        <dbReference type="EMBL" id="KAI2384540.1"/>
    </source>
</evidence>
<accession>A0ACB8UT13</accession>
<dbReference type="EMBL" id="JALBCA010000071">
    <property type="protein sequence ID" value="KAI2384540.1"/>
    <property type="molecule type" value="Genomic_DNA"/>
</dbReference>